<dbReference type="Proteomes" id="UP000016930">
    <property type="component" value="Unassembled WGS sequence"/>
</dbReference>
<protein>
    <submittedName>
        <fullName evidence="2">Uncharacterized protein</fullName>
    </submittedName>
</protein>
<keyword evidence="3" id="KW-1185">Reference proteome</keyword>
<feature type="compositionally biased region" description="Basic residues" evidence="1">
    <location>
        <begin position="54"/>
        <end position="65"/>
    </location>
</feature>
<proteinExistence type="predicted"/>
<dbReference type="EMBL" id="KB445795">
    <property type="protein sequence ID" value="EMD37966.1"/>
    <property type="molecule type" value="Genomic_DNA"/>
</dbReference>
<dbReference type="HOGENOM" id="CLU_2474905_0_0_1"/>
<evidence type="ECO:0000256" key="1">
    <source>
        <dbReference type="SAM" id="MobiDB-lite"/>
    </source>
</evidence>
<gene>
    <name evidence="2" type="ORF">CERSUDRAFT_113101</name>
</gene>
<dbReference type="AlphaFoldDB" id="M2RGQ2"/>
<evidence type="ECO:0000313" key="2">
    <source>
        <dbReference type="EMBL" id="EMD37966.1"/>
    </source>
</evidence>
<feature type="region of interest" description="Disordered" evidence="1">
    <location>
        <begin position="41"/>
        <end position="88"/>
    </location>
</feature>
<evidence type="ECO:0000313" key="3">
    <source>
        <dbReference type="Proteomes" id="UP000016930"/>
    </source>
</evidence>
<accession>M2RGQ2</accession>
<reference evidence="2 3" key="1">
    <citation type="journal article" date="2012" name="Proc. Natl. Acad. Sci. U.S.A.">
        <title>Comparative genomics of Ceriporiopsis subvermispora and Phanerochaete chrysosporium provide insight into selective ligninolysis.</title>
        <authorList>
            <person name="Fernandez-Fueyo E."/>
            <person name="Ruiz-Duenas F.J."/>
            <person name="Ferreira P."/>
            <person name="Floudas D."/>
            <person name="Hibbett D.S."/>
            <person name="Canessa P."/>
            <person name="Larrondo L.F."/>
            <person name="James T.Y."/>
            <person name="Seelenfreund D."/>
            <person name="Lobos S."/>
            <person name="Polanco R."/>
            <person name="Tello M."/>
            <person name="Honda Y."/>
            <person name="Watanabe T."/>
            <person name="Watanabe T."/>
            <person name="Ryu J.S."/>
            <person name="Kubicek C.P."/>
            <person name="Schmoll M."/>
            <person name="Gaskell J."/>
            <person name="Hammel K.E."/>
            <person name="St John F.J."/>
            <person name="Vanden Wymelenberg A."/>
            <person name="Sabat G."/>
            <person name="Splinter BonDurant S."/>
            <person name="Syed K."/>
            <person name="Yadav J.S."/>
            <person name="Doddapaneni H."/>
            <person name="Subramanian V."/>
            <person name="Lavin J.L."/>
            <person name="Oguiza J.A."/>
            <person name="Perez G."/>
            <person name="Pisabarro A.G."/>
            <person name="Ramirez L."/>
            <person name="Santoyo F."/>
            <person name="Master E."/>
            <person name="Coutinho P.M."/>
            <person name="Henrissat B."/>
            <person name="Lombard V."/>
            <person name="Magnuson J.K."/>
            <person name="Kuees U."/>
            <person name="Hori C."/>
            <person name="Igarashi K."/>
            <person name="Samejima M."/>
            <person name="Held B.W."/>
            <person name="Barry K.W."/>
            <person name="LaButti K.M."/>
            <person name="Lapidus A."/>
            <person name="Lindquist E.A."/>
            <person name="Lucas S.M."/>
            <person name="Riley R."/>
            <person name="Salamov A.A."/>
            <person name="Hoffmeister D."/>
            <person name="Schwenk D."/>
            <person name="Hadar Y."/>
            <person name="Yarden O."/>
            <person name="de Vries R.P."/>
            <person name="Wiebenga A."/>
            <person name="Stenlid J."/>
            <person name="Eastwood D."/>
            <person name="Grigoriev I.V."/>
            <person name="Berka R.M."/>
            <person name="Blanchette R.A."/>
            <person name="Kersten P."/>
            <person name="Martinez A.T."/>
            <person name="Vicuna R."/>
            <person name="Cullen D."/>
        </authorList>
    </citation>
    <scope>NUCLEOTIDE SEQUENCE [LARGE SCALE GENOMIC DNA]</scope>
    <source>
        <strain evidence="2 3">B</strain>
    </source>
</reference>
<organism evidence="2 3">
    <name type="scientific">Ceriporiopsis subvermispora (strain B)</name>
    <name type="common">White-rot fungus</name>
    <name type="synonym">Gelatoporia subvermispora</name>
    <dbReference type="NCBI Taxonomy" id="914234"/>
    <lineage>
        <taxon>Eukaryota</taxon>
        <taxon>Fungi</taxon>
        <taxon>Dikarya</taxon>
        <taxon>Basidiomycota</taxon>
        <taxon>Agaricomycotina</taxon>
        <taxon>Agaricomycetes</taxon>
        <taxon>Polyporales</taxon>
        <taxon>Gelatoporiaceae</taxon>
        <taxon>Gelatoporia</taxon>
    </lineage>
</organism>
<name>M2RGQ2_CERS8</name>
<feature type="non-terminal residue" evidence="2">
    <location>
        <position position="1"/>
    </location>
</feature>
<sequence length="88" mass="9719">QVILLFCSDYVHGWSPHLYRIYNQTSRIAAIAAVASVPYLQQPSSPTYAPSPRAIRRPARPHISHSLRASPRIRGGAGGIRPRGQLPH</sequence>